<keyword evidence="1" id="KW-1133">Transmembrane helix</keyword>
<sequence>MWLKIIIVMLLIAIVASLFGALGFLLKDADMPQSRRTWYALGVRITLAVLLMICLIYGFASGILHSQAPWDHRL</sequence>
<evidence type="ECO:0000313" key="2">
    <source>
        <dbReference type="EMBL" id="MBE8715626.1"/>
    </source>
</evidence>
<keyword evidence="1" id="KW-0472">Membrane</keyword>
<proteinExistence type="predicted"/>
<gene>
    <name evidence="2" type="ORF">C4F51_00295</name>
</gene>
<dbReference type="InterPro" id="IPR021313">
    <property type="entry name" value="DUF2909"/>
</dbReference>
<dbReference type="EMBL" id="PRDL01000001">
    <property type="protein sequence ID" value="MBE8715626.1"/>
    <property type="molecule type" value="Genomic_DNA"/>
</dbReference>
<keyword evidence="1" id="KW-0812">Transmembrane</keyword>
<comment type="caution">
    <text evidence="2">The sequence shown here is derived from an EMBL/GenBank/DDBJ whole genome shotgun (WGS) entry which is preliminary data.</text>
</comment>
<dbReference type="AlphaFoldDB" id="A0A928V294"/>
<feature type="transmembrane region" description="Helical" evidence="1">
    <location>
        <begin position="6"/>
        <end position="26"/>
    </location>
</feature>
<dbReference type="Proteomes" id="UP000652567">
    <property type="component" value="Unassembled WGS sequence"/>
</dbReference>
<feature type="transmembrane region" description="Helical" evidence="1">
    <location>
        <begin position="38"/>
        <end position="60"/>
    </location>
</feature>
<organism evidence="2 3">
    <name type="scientific">Cellvibrio polysaccharolyticus</name>
    <dbReference type="NCBI Taxonomy" id="2082724"/>
    <lineage>
        <taxon>Bacteria</taxon>
        <taxon>Pseudomonadati</taxon>
        <taxon>Pseudomonadota</taxon>
        <taxon>Gammaproteobacteria</taxon>
        <taxon>Cellvibrionales</taxon>
        <taxon>Cellvibrionaceae</taxon>
        <taxon>Cellvibrio</taxon>
    </lineage>
</organism>
<evidence type="ECO:0000256" key="1">
    <source>
        <dbReference type="SAM" id="Phobius"/>
    </source>
</evidence>
<protein>
    <submittedName>
        <fullName evidence="2">DUF2909 domain-containing protein</fullName>
    </submittedName>
</protein>
<name>A0A928V294_9GAMM</name>
<dbReference type="RefSeq" id="WP_193906110.1">
    <property type="nucleotide sequence ID" value="NZ_PRDL01000001.1"/>
</dbReference>
<reference evidence="2" key="1">
    <citation type="submission" date="2018-07" db="EMBL/GenBank/DDBJ databases">
        <title>Genome assembly of strain Ka43.</title>
        <authorList>
            <person name="Kukolya J."/>
            <person name="Nagy I."/>
            <person name="Horvath B."/>
            <person name="Toth A."/>
        </authorList>
    </citation>
    <scope>NUCLEOTIDE SEQUENCE</scope>
    <source>
        <strain evidence="2">KB43</strain>
    </source>
</reference>
<keyword evidence="3" id="KW-1185">Reference proteome</keyword>
<accession>A0A928V294</accession>
<evidence type="ECO:0000313" key="3">
    <source>
        <dbReference type="Proteomes" id="UP000652567"/>
    </source>
</evidence>
<dbReference type="Pfam" id="PF11137">
    <property type="entry name" value="DUF2909"/>
    <property type="match status" value="1"/>
</dbReference>